<gene>
    <name evidence="2" type="ORF">M9978_22360</name>
</gene>
<feature type="non-terminal residue" evidence="2">
    <location>
        <position position="1"/>
    </location>
</feature>
<protein>
    <submittedName>
        <fullName evidence="2">Uncharacterized protein</fullName>
    </submittedName>
</protein>
<proteinExistence type="predicted"/>
<dbReference type="EMBL" id="JAMLDX010000033">
    <property type="protein sequence ID" value="MCP3733151.1"/>
    <property type="molecule type" value="Genomic_DNA"/>
</dbReference>
<sequence>EDRLGQIQSDNRHLLHLHSPSPTYPQKNIPRGGEPSTTSIAAIWHYPLFRQYEVERAQPEKQILRMVCRVLQLRSRVAGRMGAQLAHDVRSE</sequence>
<evidence type="ECO:0000313" key="2">
    <source>
        <dbReference type="EMBL" id="MCP3733151.1"/>
    </source>
</evidence>
<organism evidence="2 3">
    <name type="scientific">Sphingomonas tagetis</name>
    <dbReference type="NCBI Taxonomy" id="2949092"/>
    <lineage>
        <taxon>Bacteria</taxon>
        <taxon>Pseudomonadati</taxon>
        <taxon>Pseudomonadota</taxon>
        <taxon>Alphaproteobacteria</taxon>
        <taxon>Sphingomonadales</taxon>
        <taxon>Sphingomonadaceae</taxon>
        <taxon>Sphingomonas</taxon>
    </lineage>
</organism>
<feature type="region of interest" description="Disordered" evidence="1">
    <location>
        <begin position="1"/>
        <end position="36"/>
    </location>
</feature>
<name>A0A9X2KP21_9SPHN</name>
<accession>A0A9X2KP21</accession>
<dbReference type="RefSeq" id="WP_254297289.1">
    <property type="nucleotide sequence ID" value="NZ_JAMLDX010000033.1"/>
</dbReference>
<dbReference type="AlphaFoldDB" id="A0A9X2KP21"/>
<keyword evidence="3" id="KW-1185">Reference proteome</keyword>
<comment type="caution">
    <text evidence="2">The sequence shown here is derived from an EMBL/GenBank/DDBJ whole genome shotgun (WGS) entry which is preliminary data.</text>
</comment>
<dbReference type="Proteomes" id="UP001139451">
    <property type="component" value="Unassembled WGS sequence"/>
</dbReference>
<evidence type="ECO:0000256" key="1">
    <source>
        <dbReference type="SAM" id="MobiDB-lite"/>
    </source>
</evidence>
<evidence type="ECO:0000313" key="3">
    <source>
        <dbReference type="Proteomes" id="UP001139451"/>
    </source>
</evidence>
<reference evidence="2" key="1">
    <citation type="submission" date="2022-05" db="EMBL/GenBank/DDBJ databases">
        <title>Sphingomonas sp. strain MG17 Genome sequencing and assembly.</title>
        <authorList>
            <person name="Kim I."/>
        </authorList>
    </citation>
    <scope>NUCLEOTIDE SEQUENCE</scope>
    <source>
        <strain evidence="2">MG17</strain>
    </source>
</reference>